<feature type="compositionally biased region" description="Basic and acidic residues" evidence="8">
    <location>
        <begin position="547"/>
        <end position="557"/>
    </location>
</feature>
<dbReference type="InterPro" id="IPR004146">
    <property type="entry name" value="DC1"/>
</dbReference>
<comment type="catalytic activity">
    <reaction evidence="6">
        <text>[protein]-dithiol + NAD(+) = [protein]-disulfide + NADH + H(+)</text>
        <dbReference type="Rhea" id="RHEA:18749"/>
        <dbReference type="Rhea" id="RHEA-COMP:10593"/>
        <dbReference type="Rhea" id="RHEA-COMP:10594"/>
        <dbReference type="ChEBI" id="CHEBI:15378"/>
        <dbReference type="ChEBI" id="CHEBI:29950"/>
        <dbReference type="ChEBI" id="CHEBI:50058"/>
        <dbReference type="ChEBI" id="CHEBI:57540"/>
        <dbReference type="ChEBI" id="CHEBI:57945"/>
        <dbReference type="EC" id="1.8.1.8"/>
    </reaction>
</comment>
<dbReference type="EMBL" id="GCKF01045343">
    <property type="protein sequence ID" value="JAG93873.1"/>
    <property type="molecule type" value="Transcribed_RNA"/>
</dbReference>
<sequence>MADDRQTTMAEAQQSLRSLLCSEERDFFIRNNGEKVKVEELEGKTLGLYFSAHWCPPCRGFTPLLSEVYTKLLEKGDFEIIFVSKDKDEKSFQDYHKTMPWLALPFSDAKAREKIHKSFGVVGIPTLVFLDKESKTVSGDGRDIVANYGAEAYPFTKERLDELKAEEEAIRLSQTLDSLLVSPDRDFVIANGEKQVAVSELVGKTVCLYFSAHWCPPCRGFTPQLIQFYNELKKRGEDLEIVFVSSDQDEESFQEYFGSMPWLALPFGDTTVKTLSRYFRIEGIPTLIVIGPDGKTLQTGGVELILEHGVSVYPFTKEKLDELKAQDEARRAAQTLESLLVSEERDFVITHGGGRVPVSELAGKTVGLYFSAHWCPPCRAFTPKLAQVYTELKEKGEAFEIVFLSSDRDQRAFMEYYATMPWLALPFGDKVNKDLSQYFNVKGIPTLVIIGPDGKTVATGGRNIVALHGAKAYPFTEARVAELQKEIEEKIKKWPKELKHRLHNHSLALTQRKSYNCGGCQGGGSGWSFLCKECDFDLHPDCALKEQESEMNEKQEQADDSSNNENKTGGIVCDGEVCRRV</sequence>
<keyword evidence="3" id="KW-0560">Oxidoreductase</keyword>
<evidence type="ECO:0000256" key="2">
    <source>
        <dbReference type="ARBA" id="ARBA00022737"/>
    </source>
</evidence>
<feature type="domain" description="Thioredoxin" evidence="9">
    <location>
        <begin position="176"/>
        <end position="325"/>
    </location>
</feature>
<dbReference type="PANTHER" id="PTHR13871">
    <property type="entry name" value="THIOREDOXIN"/>
    <property type="match status" value="1"/>
</dbReference>
<dbReference type="EC" id="1.8.1.8" evidence="1"/>
<dbReference type="Pfam" id="PF03107">
    <property type="entry name" value="C1_2"/>
    <property type="match status" value="1"/>
</dbReference>
<dbReference type="InterPro" id="IPR052259">
    <property type="entry name" value="Nucleoredoxin-like"/>
</dbReference>
<proteinExistence type="inferred from homology"/>
<dbReference type="AlphaFoldDB" id="A0A0D6QV39"/>
<dbReference type="SUPFAM" id="SSF57889">
    <property type="entry name" value="Cysteine-rich domain"/>
    <property type="match status" value="1"/>
</dbReference>
<feature type="domain" description="Thioredoxin" evidence="9">
    <location>
        <begin position="18"/>
        <end position="165"/>
    </location>
</feature>
<evidence type="ECO:0000256" key="8">
    <source>
        <dbReference type="SAM" id="MobiDB-lite"/>
    </source>
</evidence>
<protein>
    <recommendedName>
        <fullName evidence="1">protein-disulfide reductase</fullName>
        <ecNumber evidence="1">1.8.1.8</ecNumber>
    </recommendedName>
</protein>
<dbReference type="Gene3D" id="3.40.30.10">
    <property type="entry name" value="Glutaredoxin"/>
    <property type="match status" value="3"/>
</dbReference>
<dbReference type="GO" id="GO:0004791">
    <property type="term" value="F:thioredoxin-disulfide reductase (NADPH) activity"/>
    <property type="evidence" value="ECO:0007669"/>
    <property type="project" value="InterPro"/>
</dbReference>
<keyword evidence="2" id="KW-0677">Repeat</keyword>
<evidence type="ECO:0000256" key="5">
    <source>
        <dbReference type="ARBA" id="ARBA00025782"/>
    </source>
</evidence>
<feature type="domain" description="Thioredoxin" evidence="9">
    <location>
        <begin position="338"/>
        <end position="485"/>
    </location>
</feature>
<dbReference type="InterPro" id="IPR012336">
    <property type="entry name" value="Thioredoxin-like_fold"/>
</dbReference>
<dbReference type="InterPro" id="IPR036249">
    <property type="entry name" value="Thioredoxin-like_sf"/>
</dbReference>
<evidence type="ECO:0000256" key="1">
    <source>
        <dbReference type="ARBA" id="ARBA00012612"/>
    </source>
</evidence>
<keyword evidence="4" id="KW-0520">NAD</keyword>
<evidence type="ECO:0000256" key="4">
    <source>
        <dbReference type="ARBA" id="ARBA00023027"/>
    </source>
</evidence>
<evidence type="ECO:0000313" key="10">
    <source>
        <dbReference type="EMBL" id="JAG93873.1"/>
    </source>
</evidence>
<reference evidence="10" key="1">
    <citation type="submission" date="2015-03" db="EMBL/GenBank/DDBJ databases">
        <title>A transcriptome of Araucaria cunninghamii, an australian fine timber species.</title>
        <authorList>
            <person name="Jing Yi C.J.Y."/>
            <person name="Yin San L.Y.S."/>
            <person name="Abdul Karim S.S."/>
            <person name="Wan Azmi N.N."/>
            <person name="Hercus R.R."/>
            <person name="Croft L.L."/>
        </authorList>
    </citation>
    <scope>NUCLEOTIDE SEQUENCE</scope>
    <source>
        <strain evidence="10">MI0301</strain>
        <tissue evidence="10">Leaf</tissue>
    </source>
</reference>
<evidence type="ECO:0000259" key="9">
    <source>
        <dbReference type="PROSITE" id="PS51352"/>
    </source>
</evidence>
<dbReference type="InterPro" id="IPR013766">
    <property type="entry name" value="Thioredoxin_domain"/>
</dbReference>
<dbReference type="Pfam" id="PF13905">
    <property type="entry name" value="Thioredoxin_8"/>
    <property type="match status" value="3"/>
</dbReference>
<comment type="similarity">
    <text evidence="5">Belongs to the nucleoredoxin family.</text>
</comment>
<dbReference type="PROSITE" id="PS51352">
    <property type="entry name" value="THIOREDOXIN_2"/>
    <property type="match status" value="3"/>
</dbReference>
<dbReference type="PANTHER" id="PTHR13871:SF96">
    <property type="entry name" value="THIOREDOXIN DOMAIN-CONTAINING PROTEIN"/>
    <property type="match status" value="1"/>
</dbReference>
<evidence type="ECO:0000256" key="7">
    <source>
        <dbReference type="ARBA" id="ARBA00047804"/>
    </source>
</evidence>
<dbReference type="SUPFAM" id="SSF52833">
    <property type="entry name" value="Thioredoxin-like"/>
    <property type="match status" value="3"/>
</dbReference>
<accession>A0A0D6QV39</accession>
<organism evidence="10">
    <name type="scientific">Araucaria cunninghamii</name>
    <name type="common">Hoop pine</name>
    <name type="synonym">Moreton Bay pine</name>
    <dbReference type="NCBI Taxonomy" id="56994"/>
    <lineage>
        <taxon>Eukaryota</taxon>
        <taxon>Viridiplantae</taxon>
        <taxon>Streptophyta</taxon>
        <taxon>Embryophyta</taxon>
        <taxon>Tracheophyta</taxon>
        <taxon>Spermatophyta</taxon>
        <taxon>Pinopsida</taxon>
        <taxon>Pinidae</taxon>
        <taxon>Conifers II</taxon>
        <taxon>Araucariales</taxon>
        <taxon>Araucariaceae</taxon>
        <taxon>Araucaria</taxon>
    </lineage>
</organism>
<comment type="catalytic activity">
    <reaction evidence="7">
        <text>[protein]-dithiol + NADP(+) = [protein]-disulfide + NADPH + H(+)</text>
        <dbReference type="Rhea" id="RHEA:18753"/>
        <dbReference type="Rhea" id="RHEA-COMP:10593"/>
        <dbReference type="Rhea" id="RHEA-COMP:10594"/>
        <dbReference type="ChEBI" id="CHEBI:15378"/>
        <dbReference type="ChEBI" id="CHEBI:29950"/>
        <dbReference type="ChEBI" id="CHEBI:50058"/>
        <dbReference type="ChEBI" id="CHEBI:57783"/>
        <dbReference type="ChEBI" id="CHEBI:58349"/>
        <dbReference type="EC" id="1.8.1.8"/>
    </reaction>
</comment>
<dbReference type="InterPro" id="IPR045870">
    <property type="entry name" value="TryX_NRX_thioredoxin_dom"/>
</dbReference>
<evidence type="ECO:0000256" key="3">
    <source>
        <dbReference type="ARBA" id="ARBA00023002"/>
    </source>
</evidence>
<name>A0A0D6QV39_ARACU</name>
<dbReference type="InterPro" id="IPR046349">
    <property type="entry name" value="C1-like_sf"/>
</dbReference>
<dbReference type="CDD" id="cd03009">
    <property type="entry name" value="TryX_like_TryX_NRX"/>
    <property type="match status" value="3"/>
</dbReference>
<feature type="region of interest" description="Disordered" evidence="8">
    <location>
        <begin position="547"/>
        <end position="571"/>
    </location>
</feature>
<evidence type="ECO:0000256" key="6">
    <source>
        <dbReference type="ARBA" id="ARBA00047388"/>
    </source>
</evidence>